<organism evidence="26 27">
    <name type="scientific">Ovis aries</name>
    <name type="common">Sheep</name>
    <dbReference type="NCBI Taxonomy" id="9940"/>
    <lineage>
        <taxon>Eukaryota</taxon>
        <taxon>Metazoa</taxon>
        <taxon>Chordata</taxon>
        <taxon>Craniata</taxon>
        <taxon>Vertebrata</taxon>
        <taxon>Euteleostomi</taxon>
        <taxon>Mammalia</taxon>
        <taxon>Eutheria</taxon>
        <taxon>Laurasiatheria</taxon>
        <taxon>Artiodactyla</taxon>
        <taxon>Ruminantia</taxon>
        <taxon>Pecora</taxon>
        <taxon>Bovidae</taxon>
        <taxon>Caprinae</taxon>
        <taxon>Ovis</taxon>
    </lineage>
</organism>
<feature type="transmembrane region" description="Helical" evidence="23">
    <location>
        <begin position="1841"/>
        <end position="1860"/>
    </location>
</feature>
<comment type="similarity">
    <text evidence="2 22">Belongs to the aldehyde dehydrogenase family.</text>
</comment>
<keyword evidence="15" id="KW-0520">NAD</keyword>
<dbReference type="CDD" id="cd14201">
    <property type="entry name" value="STKc_ULK2"/>
    <property type="match status" value="1"/>
</dbReference>
<feature type="transmembrane region" description="Helical" evidence="23">
    <location>
        <begin position="2020"/>
        <end position="2039"/>
    </location>
</feature>
<feature type="transmembrane region" description="Helical" evidence="23">
    <location>
        <begin position="1766"/>
        <end position="1788"/>
    </location>
</feature>
<evidence type="ECO:0000256" key="18">
    <source>
        <dbReference type="ARBA" id="ARBA00048806"/>
    </source>
</evidence>
<dbReference type="InterPro" id="IPR008271">
    <property type="entry name" value="Ser/Thr_kinase_AS"/>
</dbReference>
<evidence type="ECO:0000256" key="1">
    <source>
        <dbReference type="ARBA" id="ARBA00004496"/>
    </source>
</evidence>
<dbReference type="Gene3D" id="3.30.200.20">
    <property type="entry name" value="Phosphorylase Kinase, domain 1"/>
    <property type="match status" value="1"/>
</dbReference>
<dbReference type="InterPro" id="IPR002528">
    <property type="entry name" value="MATE_fam"/>
</dbReference>
<keyword evidence="7" id="KW-0597">Phosphoprotein</keyword>
<dbReference type="FunFam" id="3.40.309.10:FF:000003">
    <property type="entry name" value="Aldehyde dehydrogenase"/>
    <property type="match status" value="1"/>
</dbReference>
<feature type="transmembrane region" description="Helical" evidence="23">
    <location>
        <begin position="1993"/>
        <end position="2014"/>
    </location>
</feature>
<comment type="similarity">
    <text evidence="3 23">Belongs to the multi antimicrobial extrusion (MATE) (TC 2.A.66.1) family.</text>
</comment>
<dbReference type="PROSITE" id="PS00070">
    <property type="entry name" value="ALDEHYDE_DEHYDR_CYS"/>
    <property type="match status" value="1"/>
</dbReference>
<dbReference type="InterPro" id="IPR016162">
    <property type="entry name" value="Ald_DH_N"/>
</dbReference>
<evidence type="ECO:0000256" key="15">
    <source>
        <dbReference type="ARBA" id="ARBA00023027"/>
    </source>
</evidence>
<dbReference type="InterPro" id="IPR015590">
    <property type="entry name" value="Aldehyde_DH_dom"/>
</dbReference>
<dbReference type="CDD" id="cd07132">
    <property type="entry name" value="ALDH_F3AB"/>
    <property type="match status" value="1"/>
</dbReference>
<feature type="transmembrane region" description="Helical" evidence="23">
    <location>
        <begin position="1961"/>
        <end position="1981"/>
    </location>
</feature>
<evidence type="ECO:0000256" key="12">
    <source>
        <dbReference type="ARBA" id="ARBA00022857"/>
    </source>
</evidence>
<evidence type="ECO:0000256" key="4">
    <source>
        <dbReference type="ARBA" id="ARBA00011738"/>
    </source>
</evidence>
<keyword evidence="23" id="KW-1133">Transmembrane helix</keyword>
<dbReference type="Pfam" id="PF00171">
    <property type="entry name" value="Aldedh"/>
    <property type="match status" value="1"/>
</dbReference>
<evidence type="ECO:0000256" key="3">
    <source>
        <dbReference type="ARBA" id="ARBA00010199"/>
    </source>
</evidence>
<dbReference type="SUPFAM" id="SSF56112">
    <property type="entry name" value="Protein kinase-like (PK-like)"/>
    <property type="match status" value="1"/>
</dbReference>
<dbReference type="GO" id="GO:0006629">
    <property type="term" value="P:lipid metabolic process"/>
    <property type="evidence" value="ECO:0007669"/>
    <property type="project" value="UniProtKB-KW"/>
</dbReference>
<evidence type="ECO:0000256" key="14">
    <source>
        <dbReference type="ARBA" id="ARBA00023006"/>
    </source>
</evidence>
<name>A0A836CY36_SHEEP</name>
<feature type="region of interest" description="Disordered" evidence="24">
    <location>
        <begin position="1021"/>
        <end position="1040"/>
    </location>
</feature>
<dbReference type="InterPro" id="IPR016161">
    <property type="entry name" value="Ald_DH/histidinol_DH"/>
</dbReference>
<proteinExistence type="inferred from homology"/>
<evidence type="ECO:0000256" key="17">
    <source>
        <dbReference type="ARBA" id="ARBA00045468"/>
    </source>
</evidence>
<dbReference type="InterPro" id="IPR017441">
    <property type="entry name" value="Protein_kinase_ATP_BS"/>
</dbReference>
<dbReference type="Pfam" id="PF01554">
    <property type="entry name" value="MatE"/>
    <property type="match status" value="2"/>
</dbReference>
<dbReference type="GO" id="GO:0004674">
    <property type="term" value="F:protein serine/threonine kinase activity"/>
    <property type="evidence" value="ECO:0007669"/>
    <property type="project" value="UniProtKB-KW"/>
</dbReference>
<keyword evidence="5" id="KW-0963">Cytoplasm</keyword>
<comment type="subunit">
    <text evidence="4">Homodimer.</text>
</comment>
<dbReference type="GO" id="GO:0042910">
    <property type="term" value="F:xenobiotic transmembrane transporter activity"/>
    <property type="evidence" value="ECO:0007669"/>
    <property type="project" value="InterPro"/>
</dbReference>
<feature type="compositionally biased region" description="Low complexity" evidence="24">
    <location>
        <begin position="506"/>
        <end position="517"/>
    </location>
</feature>
<dbReference type="InterPro" id="IPR000719">
    <property type="entry name" value="Prot_kinase_dom"/>
</dbReference>
<dbReference type="InterPro" id="IPR022708">
    <property type="entry name" value="Atg1-like_tMIT"/>
</dbReference>
<dbReference type="InterPro" id="IPR016163">
    <property type="entry name" value="Ald_DH_C"/>
</dbReference>
<evidence type="ECO:0000256" key="9">
    <source>
        <dbReference type="ARBA" id="ARBA00022741"/>
    </source>
</evidence>
<dbReference type="NCBIfam" id="TIGR00797">
    <property type="entry name" value="matE"/>
    <property type="match status" value="1"/>
</dbReference>
<keyword evidence="23" id="KW-0812">Transmembrane</keyword>
<dbReference type="InterPro" id="IPR011009">
    <property type="entry name" value="Kinase-like_dom_sf"/>
</dbReference>
<gene>
    <name evidence="26" type="ORF">JEQ12_002997</name>
</gene>
<dbReference type="Gene3D" id="1.10.510.10">
    <property type="entry name" value="Transferase(Phosphotransferase) domain 1"/>
    <property type="match status" value="1"/>
</dbReference>
<evidence type="ECO:0000256" key="5">
    <source>
        <dbReference type="ARBA" id="ARBA00022490"/>
    </source>
</evidence>
<keyword evidence="12" id="KW-0521">NADP</keyword>
<dbReference type="GO" id="GO:0004029">
    <property type="term" value="F:aldehyde dehydrogenase (NAD+) activity"/>
    <property type="evidence" value="ECO:0007669"/>
    <property type="project" value="TreeGrafter"/>
</dbReference>
<dbReference type="InterPro" id="IPR029510">
    <property type="entry name" value="Ald_DH_CS_GLU"/>
</dbReference>
<evidence type="ECO:0000256" key="23">
    <source>
        <dbReference type="RuleBase" id="RU004914"/>
    </source>
</evidence>
<dbReference type="GO" id="GO:0034045">
    <property type="term" value="C:phagophore assembly site membrane"/>
    <property type="evidence" value="ECO:0007669"/>
    <property type="project" value="UniProtKB-ARBA"/>
</dbReference>
<feature type="active site" evidence="20">
    <location>
        <position position="1389"/>
    </location>
</feature>
<dbReference type="InterPro" id="IPR048941">
    <property type="entry name" value="ATG1-like_MIT2"/>
</dbReference>
<dbReference type="GO" id="GO:0006081">
    <property type="term" value="P:aldehyde metabolic process"/>
    <property type="evidence" value="ECO:0007669"/>
    <property type="project" value="InterPro"/>
</dbReference>
<feature type="transmembrane region" description="Helical" evidence="23">
    <location>
        <begin position="1698"/>
        <end position="1718"/>
    </location>
</feature>
<evidence type="ECO:0000256" key="22">
    <source>
        <dbReference type="RuleBase" id="RU003345"/>
    </source>
</evidence>
<dbReference type="Gene3D" id="3.40.309.10">
    <property type="entry name" value="Aldehyde Dehydrogenase, Chain A, domain 2"/>
    <property type="match status" value="1"/>
</dbReference>
<dbReference type="Gene3D" id="3.40.605.10">
    <property type="entry name" value="Aldehyde Dehydrogenase, Chain A, domain 1"/>
    <property type="match status" value="1"/>
</dbReference>
<keyword evidence="13 22" id="KW-0560">Oxidoreductase</keyword>
<feature type="binding site" evidence="21">
    <location>
        <position position="39"/>
    </location>
    <ligand>
        <name>ATP</name>
        <dbReference type="ChEBI" id="CHEBI:30616"/>
    </ligand>
</feature>
<feature type="compositionally biased region" description="Polar residues" evidence="24">
    <location>
        <begin position="667"/>
        <end position="679"/>
    </location>
</feature>
<comment type="catalytic activity">
    <reaction evidence="19">
        <text>an aldehyde + NAD(+) + H2O = a carboxylate + NADH + 2 H(+)</text>
        <dbReference type="Rhea" id="RHEA:16185"/>
        <dbReference type="ChEBI" id="CHEBI:15377"/>
        <dbReference type="ChEBI" id="CHEBI:15378"/>
        <dbReference type="ChEBI" id="CHEBI:17478"/>
        <dbReference type="ChEBI" id="CHEBI:29067"/>
        <dbReference type="ChEBI" id="CHEBI:57540"/>
        <dbReference type="ChEBI" id="CHEBI:57945"/>
        <dbReference type="EC" id="1.2.1.5"/>
    </reaction>
</comment>
<feature type="region of interest" description="Disordered" evidence="24">
    <location>
        <begin position="667"/>
        <end position="696"/>
    </location>
</feature>
<feature type="transmembrane region" description="Helical" evidence="23">
    <location>
        <begin position="1800"/>
        <end position="1820"/>
    </location>
</feature>
<dbReference type="PANTHER" id="PTHR43570:SF15">
    <property type="entry name" value="ALDEHYDE DEHYDROGENASE, DIMERIC NADP-PREFERRING"/>
    <property type="match status" value="1"/>
</dbReference>
<keyword evidence="8" id="KW-0808">Transferase</keyword>
<comment type="function">
    <text evidence="17">ALDHs play a major role in the detoxification of alcohol-derived acetaldehyde. They are involved in the metabolism of corticosteroids, biogenic amines, neurotransmitters, and lipid peroxidation. Oxidizes medium and long chain aldehydes into non-toxic fatty acids. Preferentially oxidizes aromatic aldehyde substrates. Comprises about 50 percent of corneal epithelial soluble proteins. May play a role in preventing corneal damage caused by ultraviolet light.</text>
</comment>
<keyword evidence="14" id="KW-0072">Autophagy</keyword>
<evidence type="ECO:0000256" key="2">
    <source>
        <dbReference type="ARBA" id="ARBA00009986"/>
    </source>
</evidence>
<keyword evidence="6" id="KW-0723">Serine/threonine-protein kinase</keyword>
<feature type="region of interest" description="Disordered" evidence="24">
    <location>
        <begin position="540"/>
        <end position="592"/>
    </location>
</feature>
<sequence length="2155" mass="233443">MEVVGDFEYSKRDLVGHGAFAVVFRGRHRQKTDWEVAIKSINKKNLSKSQILLGKEIKILKELQHENIVALYDVQELPNSVFLVMEYCNGGDLADYLQAKGTLSEDTIRVFLHQIAAAMRILHSKGIIHRDLKPQNILLSYANRRKSSVSGVRIKIADFGFARYLHSNMMAATLCGSPMYMAPEVIMSQHYDAKADLWSIGTVIYQCLVGKPPFQANSPQDLRMFYEKNRNLMPSIPRETSPYLANLLLGLLQRNQKDRMDFEAFFSHPFLEQVPVKKSCPVPVPMYAGSASGGSYGSSPSCRFASPPSLPDMQHIQEENLSSPPLGPPNYLQVSKDSASTSSKNSSCDTDDFVLVPHNISSDHSYDMPVGTAGRRASNEFLVFGGQCQPSVSPHSAAAPIPVPTQVRNYQRIEQNLTSTAGSSTNLHGSPRSAVVRRSNTSPLGFLRPGSCSPAPADAVPAIGRRLSTGSSRPYSPSPLVGTIPEQFRQCCCGHLQGHESRSRNSSGSPVPQAQSPQPVLLGARLPSAPTLTDIYQNKQKLRKQHSDPVCPSQAGAGYSCSPQPSRPGSLGTSPPKHTGSSPRSSDWFFRTPLPTIIGSPTKTTAPFKIPKTQASSNLLALATRHGTSEGQPKDGNNPRKCTHCVLVQGGERQKSKHQVKAAFGRSVSTGKLSDQQVKTPFGGHQGSTDSLNTERPMDTAPAGACGIALAPPIGAAASSRAVMFTVGSPPHRAAATTCAHMGLRIRTTSGGSSSSGGSLCSIGGRVCGGSPPGLCSGSPPLGAEAAPSLRHVPCGASPPSLEGLVTFEAPELPEETLMEQEHADTLRHLNSMLLFTECVLDLTAVRGGSPELCASAVSVYQIQESAVVDQISQLSKDWGRVEQLVLHMKAAQLLAASLHLAKEQIKSGKLSPSSGVKQVVKNLNERYKFCISMCKKLTEKLNRFFSDKQRFIDEINSVTAEKLIYNCAVEMVQAAALDEMFQQTEDIVYRYHKAALLLEGLTKILQDPADIENIHRFNLDVDGPRPGQQHSPGDGSDLKHFIGRYLEPDPQVGWNQLCTENQSVQKEGRRAPPRGAGSDMSLPIGVALAAYLFQGDGLDWQLLKRINTEIKGNSSQSLTSSCSLAGSGPPLQLVLPPPGASSEYLSCVLKVRSSCLAAPGRWGPLGPSEQGDLGTLGTMSAISEVVQRARAAFNSGRTRPLQFRVQQLEGLRRLIREREKDLVGALAADLHKNEWTAYYEEIVYVLEEIDYMIRKLPEWAADEPVEKTPHTQQDEAYIHSEPLGVVLIIGTWNYPFNLTIQPMVGAIAAGNAVVLKPSELSENTASLLAAILPQYLDQDLYPVINGGVAETTEVLKERFDHILYTGSTGVGRVVMMAAAKHLTPVTLELGGKNPCYVDKDCDLDIACRRIAWGKFMNSGQTCAAPDYILCDPSIQSQIVEKLKKSLKEFYGEDAKKSRDYGRIINSQHFQRVMGLLEGQKVAYGGTGDAATRYIAPTILTDVDPQSPVMQEEVFGPVLPIVCVRSLEEAIQLITQREKPLALYVFSPNDKVIKKMIAETSSGGVTANDVVVHITVHSLPYGGVGDSGMGSYHGRKSFETFSHRRSCLVRPLLNEETLRARYPPSPAKFLFQMLNFMVYVVSTVFCGHLGTVELAAVTLSVAFVNVCGVSVGFGLSSACDTLMSQSFGSPNKKHVGVILQRGVLVLLLCCLPCWALFLNTQLILLLCRQDPAVSRLAQEYVQVYIPGLPANFLYSLQAKYLQNQGIVWPQVFSGIVGNCVNALANYVLVSVLGQGVRGSAFANTVSQFSQAVFLLFYIVLKKLHLETWAGWSWECLQDWGPFFRLAIPSMLMLCIEWWAYEIGSFLVGLLSVLDLSAQAVIYEVATVIYMIPMGLSIAVCVRVGTALGAADTVQAKRSAISGTLCTVGTSLVVGILLSLLRNKLGHIFTNDEEVVALVNKVLPLYIFFQLFDALCCLYAGVLRGTGRQAFGAVVNAVMYYAIGLPLGVVLTFLVGMGIMGLWLGMLVCVILATAAFVTYTARMDWKRAAEEAQKHAGLPPLESTDSMAFRTRPGPEKVVVSSVATGSSPGVILTTYSRPGGHLDLIRTPEAVHALPTAAGWLSAKQLALRRGAALTVAVGSLIAGLVLRVLTARP</sequence>
<dbReference type="InterPro" id="IPR012394">
    <property type="entry name" value="Aldehyde_DH_NAD(P)"/>
</dbReference>
<keyword evidence="23" id="KW-0472">Membrane</keyword>
<feature type="transmembrane region" description="Helical" evidence="23">
    <location>
        <begin position="1654"/>
        <end position="1678"/>
    </location>
</feature>
<comment type="catalytic activity">
    <reaction evidence="18">
        <text>octanal + NAD(+) + H2O = octanoate + NADH + 2 H(+)</text>
        <dbReference type="Rhea" id="RHEA:44100"/>
        <dbReference type="ChEBI" id="CHEBI:15377"/>
        <dbReference type="ChEBI" id="CHEBI:15378"/>
        <dbReference type="ChEBI" id="CHEBI:17935"/>
        <dbReference type="ChEBI" id="CHEBI:25646"/>
        <dbReference type="ChEBI" id="CHEBI:57540"/>
        <dbReference type="ChEBI" id="CHEBI:57945"/>
    </reaction>
</comment>
<dbReference type="FunFam" id="3.40.605.10:FF:000004">
    <property type="entry name" value="Aldehyde dehydrogenase"/>
    <property type="match status" value="1"/>
</dbReference>
<feature type="region of interest" description="Disordered" evidence="24">
    <location>
        <begin position="497"/>
        <end position="517"/>
    </location>
</feature>
<dbReference type="Pfam" id="PF12063">
    <property type="entry name" value="ATG1-like_MIT1"/>
    <property type="match status" value="1"/>
</dbReference>
<protein>
    <recommendedName>
        <fullName evidence="23">Multidrug and toxin extrusion protein</fullName>
    </recommendedName>
</protein>
<evidence type="ECO:0000259" key="25">
    <source>
        <dbReference type="PROSITE" id="PS50011"/>
    </source>
</evidence>
<accession>A0A836CY36</accession>
<evidence type="ECO:0000256" key="8">
    <source>
        <dbReference type="ARBA" id="ARBA00022679"/>
    </source>
</evidence>
<keyword evidence="16" id="KW-0443">Lipid metabolism</keyword>
<evidence type="ECO:0000256" key="21">
    <source>
        <dbReference type="PROSITE-ProRule" id="PRU10141"/>
    </source>
</evidence>
<dbReference type="InterPro" id="IPR016160">
    <property type="entry name" value="Ald_DH_CS_CYS"/>
</dbReference>
<feature type="compositionally biased region" description="Low complexity" evidence="24">
    <location>
        <begin position="335"/>
        <end position="348"/>
    </location>
</feature>
<dbReference type="FunFam" id="1.10.510.10:FF:000128">
    <property type="entry name" value="serine/threonine-protein kinase ULK2 isoform X2"/>
    <property type="match status" value="1"/>
</dbReference>
<dbReference type="SMART" id="SM00220">
    <property type="entry name" value="S_TKc"/>
    <property type="match status" value="1"/>
</dbReference>
<dbReference type="Pfam" id="PF00069">
    <property type="entry name" value="Pkinase"/>
    <property type="match status" value="1"/>
</dbReference>
<evidence type="ECO:0000256" key="10">
    <source>
        <dbReference type="ARBA" id="ARBA00022777"/>
    </source>
</evidence>
<dbReference type="Pfam" id="PF21127">
    <property type="entry name" value="ATG1-like_MIT2"/>
    <property type="match status" value="1"/>
</dbReference>
<dbReference type="PANTHER" id="PTHR43570">
    <property type="entry name" value="ALDEHYDE DEHYDROGENASE"/>
    <property type="match status" value="1"/>
</dbReference>
<dbReference type="CDD" id="cd13132">
    <property type="entry name" value="MATE_eukaryotic"/>
    <property type="match status" value="1"/>
</dbReference>
<evidence type="ECO:0000256" key="20">
    <source>
        <dbReference type="PROSITE-ProRule" id="PRU10007"/>
    </source>
</evidence>
<feature type="domain" description="Protein kinase" evidence="25">
    <location>
        <begin position="9"/>
        <end position="271"/>
    </location>
</feature>
<feature type="region of interest" description="Disordered" evidence="24">
    <location>
        <begin position="292"/>
        <end position="348"/>
    </location>
</feature>
<evidence type="ECO:0000256" key="19">
    <source>
        <dbReference type="ARBA" id="ARBA00049219"/>
    </source>
</evidence>
<dbReference type="PROSITE" id="PS00107">
    <property type="entry name" value="PROTEIN_KINASE_ATP"/>
    <property type="match status" value="1"/>
</dbReference>
<evidence type="ECO:0000313" key="27">
    <source>
        <dbReference type="Proteomes" id="UP000664991"/>
    </source>
</evidence>
<evidence type="ECO:0000313" key="26">
    <source>
        <dbReference type="EMBL" id="KAG5203414.1"/>
    </source>
</evidence>
<dbReference type="GO" id="GO:0015297">
    <property type="term" value="F:antiporter activity"/>
    <property type="evidence" value="ECO:0007669"/>
    <property type="project" value="InterPro"/>
</dbReference>
<dbReference type="EMBL" id="JAEMGP010000011">
    <property type="protein sequence ID" value="KAG5203414.1"/>
    <property type="molecule type" value="Genomic_DNA"/>
</dbReference>
<evidence type="ECO:0000256" key="6">
    <source>
        <dbReference type="ARBA" id="ARBA00022527"/>
    </source>
</evidence>
<keyword evidence="10" id="KW-0418">Kinase</keyword>
<dbReference type="PROSITE" id="PS00108">
    <property type="entry name" value="PROTEIN_KINASE_ST"/>
    <property type="match status" value="1"/>
</dbReference>
<keyword evidence="11 21" id="KW-0067">ATP-binding</keyword>
<dbReference type="GO" id="GO:0004028">
    <property type="term" value="F:3-chloroallyl aldehyde dehydrogenase activity"/>
    <property type="evidence" value="ECO:0007669"/>
    <property type="project" value="TreeGrafter"/>
</dbReference>
<feature type="transmembrane region" description="Helical" evidence="23">
    <location>
        <begin position="1629"/>
        <end position="1647"/>
    </location>
</feature>
<dbReference type="PROSITE" id="PS50011">
    <property type="entry name" value="PROTEIN_KINASE_DOM"/>
    <property type="match status" value="1"/>
</dbReference>
<dbReference type="Proteomes" id="UP000664991">
    <property type="component" value="Unassembled WGS sequence"/>
</dbReference>
<dbReference type="PROSITE" id="PS00687">
    <property type="entry name" value="ALDEHYDE_DEHYDR_GLU"/>
    <property type="match status" value="1"/>
</dbReference>
<reference evidence="26 27" key="1">
    <citation type="submission" date="2020-12" db="EMBL/GenBank/DDBJ databases">
        <title>De novo assembly of Tibetan sheep genome.</title>
        <authorList>
            <person name="Li X."/>
        </authorList>
    </citation>
    <scope>NUCLEOTIDE SEQUENCE [LARGE SCALE GENOMIC DNA]</scope>
    <source>
        <tissue evidence="26">Heart</tissue>
    </source>
</reference>
<dbReference type="InterPro" id="IPR045069">
    <property type="entry name" value="MATE_euk"/>
</dbReference>
<evidence type="ECO:0000256" key="24">
    <source>
        <dbReference type="SAM" id="MobiDB-lite"/>
    </source>
</evidence>
<feature type="transmembrane region" description="Helical" evidence="23">
    <location>
        <begin position="1919"/>
        <end position="1941"/>
    </location>
</feature>
<evidence type="ECO:0000256" key="13">
    <source>
        <dbReference type="ARBA" id="ARBA00023002"/>
    </source>
</evidence>
<evidence type="ECO:0000256" key="16">
    <source>
        <dbReference type="ARBA" id="ARBA00023098"/>
    </source>
</evidence>
<feature type="transmembrane region" description="Helical" evidence="23">
    <location>
        <begin position="1880"/>
        <end position="1907"/>
    </location>
</feature>
<comment type="caution">
    <text evidence="26">The sequence shown here is derived from an EMBL/GenBank/DDBJ whole genome shotgun (WGS) entry which is preliminary data.</text>
</comment>
<feature type="transmembrane region" description="Helical" evidence="23">
    <location>
        <begin position="2132"/>
        <end position="2151"/>
    </location>
</feature>
<dbReference type="GO" id="GO:0006914">
    <property type="term" value="P:autophagy"/>
    <property type="evidence" value="ECO:0007669"/>
    <property type="project" value="UniProtKB-KW"/>
</dbReference>
<dbReference type="FunFam" id="3.30.200.20:FF:000149">
    <property type="entry name" value="serine/threonine-protein kinase unc-51 isoform X1"/>
    <property type="match status" value="1"/>
</dbReference>
<evidence type="ECO:0000256" key="11">
    <source>
        <dbReference type="ARBA" id="ARBA00022840"/>
    </source>
</evidence>
<dbReference type="GO" id="GO:1990961">
    <property type="term" value="P:xenobiotic detoxification by transmembrane export across the plasma membrane"/>
    <property type="evidence" value="ECO:0007669"/>
    <property type="project" value="InterPro"/>
</dbReference>
<comment type="subcellular location">
    <subcellularLocation>
        <location evidence="1">Cytoplasm</location>
    </subcellularLocation>
</comment>
<keyword evidence="9 21" id="KW-0547">Nucleotide-binding</keyword>
<evidence type="ECO:0000256" key="7">
    <source>
        <dbReference type="ARBA" id="ARBA00022553"/>
    </source>
</evidence>
<dbReference type="SUPFAM" id="SSF53720">
    <property type="entry name" value="ALDH-like"/>
    <property type="match status" value="1"/>
</dbReference>
<dbReference type="GO" id="GO:0005524">
    <property type="term" value="F:ATP binding"/>
    <property type="evidence" value="ECO:0007669"/>
    <property type="project" value="UniProtKB-UniRule"/>
</dbReference>